<dbReference type="Proteomes" id="UP000070720">
    <property type="component" value="Chromosome 1"/>
</dbReference>
<name>I1SA20_GIBZE</name>
<sequence length="29" mass="2970">MHRGPLQAGKGALGPIRGATVFAPLEEPV</sequence>
<proteinExistence type="predicted"/>
<reference evidence="1 3" key="3">
    <citation type="journal article" date="2015" name="BMC Genomics">
        <title>The completed genome sequence of the pathogenic ascomycete fungus Fusarium graminearum.</title>
        <authorList>
            <person name="King R."/>
            <person name="Urban M."/>
            <person name="Hammond-Kosack M.C."/>
            <person name="Hassani-Pak K."/>
            <person name="Hammond-Kosack K.E."/>
        </authorList>
    </citation>
    <scope>NUCLEOTIDE SEQUENCE [LARGE SCALE GENOMIC DNA]</scope>
    <source>
        <strain evidence="3">ATCC MYA-4620 / CBS 123657 / FGSC 9075 / NRRL 31084 / PH-1</strain>
        <strain evidence="1">PH-1</strain>
    </source>
</reference>
<gene>
    <name evidence="1" type="ORF">FGRAMPH1_01T07255</name>
</gene>
<dbReference type="RefSeq" id="XP_011319023.1">
    <property type="nucleotide sequence ID" value="XM_011320721.1"/>
</dbReference>
<reference evidence="2" key="4">
    <citation type="submission" date="2017-01" db="UniProtKB">
        <authorList>
            <consortium name="EnsemblFungi"/>
        </authorList>
    </citation>
    <scope>IDENTIFICATION</scope>
    <source>
        <strain evidence="2">PH-1 / ATCC MYA-4620 / FGSC 9075 / NRRL 31084</strain>
    </source>
</reference>
<protein>
    <submittedName>
        <fullName evidence="1">Chromosome 1, complete genome</fullName>
    </submittedName>
</protein>
<evidence type="ECO:0000313" key="2">
    <source>
        <dbReference type="EnsemblFungi" id="CEF75432"/>
    </source>
</evidence>
<evidence type="ECO:0000313" key="3">
    <source>
        <dbReference type="Proteomes" id="UP000070720"/>
    </source>
</evidence>
<dbReference type="AlphaFoldDB" id="I1SA20"/>
<dbReference type="EMBL" id="HG970332">
    <property type="protein sequence ID" value="CEF75432.1"/>
    <property type="molecule type" value="Genomic_DNA"/>
</dbReference>
<dbReference type="EnsemblFungi" id="CEF75432">
    <property type="protein sequence ID" value="CEF75432"/>
    <property type="gene ID" value="FGRRES_13701"/>
</dbReference>
<organism evidence="1 3">
    <name type="scientific">Gibberella zeae (strain ATCC MYA-4620 / CBS 123657 / FGSC 9075 / NRRL 31084 / PH-1)</name>
    <name type="common">Wheat head blight fungus</name>
    <name type="synonym">Fusarium graminearum</name>
    <dbReference type="NCBI Taxonomy" id="229533"/>
    <lineage>
        <taxon>Eukaryota</taxon>
        <taxon>Fungi</taxon>
        <taxon>Dikarya</taxon>
        <taxon>Ascomycota</taxon>
        <taxon>Pezizomycotina</taxon>
        <taxon>Sordariomycetes</taxon>
        <taxon>Hypocreomycetidae</taxon>
        <taxon>Hypocreales</taxon>
        <taxon>Nectriaceae</taxon>
        <taxon>Fusarium</taxon>
    </lineage>
</organism>
<dbReference type="InParanoid" id="I1SA20"/>
<dbReference type="KEGG" id="fgr:FGSG_13701"/>
<reference evidence="2 3" key="2">
    <citation type="journal article" date="2010" name="Nature">
        <title>Comparative genomics reveals mobile pathogenicity chromosomes in Fusarium.</title>
        <authorList>
            <person name="Ma L.J."/>
            <person name="van der Does H.C."/>
            <person name="Borkovich K.A."/>
            <person name="Coleman J.J."/>
            <person name="Daboussi M.J."/>
            <person name="Di Pietro A."/>
            <person name="Dufresne M."/>
            <person name="Freitag M."/>
            <person name="Grabherr M."/>
            <person name="Henrissat B."/>
            <person name="Houterman P.M."/>
            <person name="Kang S."/>
            <person name="Shim W.B."/>
            <person name="Woloshuk C."/>
            <person name="Xie X."/>
            <person name="Xu J.R."/>
            <person name="Antoniw J."/>
            <person name="Baker S.E."/>
            <person name="Bluhm B.H."/>
            <person name="Breakspear A."/>
            <person name="Brown D.W."/>
            <person name="Butchko R.A."/>
            <person name="Chapman S."/>
            <person name="Coulson R."/>
            <person name="Coutinho P.M."/>
            <person name="Danchin E.G."/>
            <person name="Diener A."/>
            <person name="Gale L.R."/>
            <person name="Gardiner D.M."/>
            <person name="Goff S."/>
            <person name="Hammond-Kosack K.E."/>
            <person name="Hilburn K."/>
            <person name="Hua-Van A."/>
            <person name="Jonkers W."/>
            <person name="Kazan K."/>
            <person name="Kodira C.D."/>
            <person name="Koehrsen M."/>
            <person name="Kumar L."/>
            <person name="Lee Y.H."/>
            <person name="Li L."/>
            <person name="Manners J.M."/>
            <person name="Miranda-Saavedra D."/>
            <person name="Mukherjee M."/>
            <person name="Park G."/>
            <person name="Park J."/>
            <person name="Park S.Y."/>
            <person name="Proctor R.H."/>
            <person name="Regev A."/>
            <person name="Ruiz-Roldan M.C."/>
            <person name="Sain D."/>
            <person name="Sakthikumar S."/>
            <person name="Sykes S."/>
            <person name="Schwartz D.C."/>
            <person name="Turgeon B.G."/>
            <person name="Wapinski I."/>
            <person name="Yoder O."/>
            <person name="Young S."/>
            <person name="Zeng Q."/>
            <person name="Zhou S."/>
            <person name="Galagan J."/>
            <person name="Cuomo C.A."/>
            <person name="Kistler H.C."/>
            <person name="Rep M."/>
        </authorList>
    </citation>
    <scope>GENOME REANNOTATION</scope>
    <source>
        <strain evidence="3">ATCC MYA-4620 / CBS 123657 / FGSC 9075 / NRRL 31084 / PH-1</strain>
        <strain evidence="2">PH-1 / ATCC MYA-4620 / FGSC 9075 / NRRL 31084</strain>
    </source>
</reference>
<accession>A0A098DAH6</accession>
<reference evidence="2 3" key="1">
    <citation type="journal article" date="2007" name="Science">
        <title>The Fusarium graminearum genome reveals a link between localized polymorphism and pathogen specialization.</title>
        <authorList>
            <person name="Cuomo C.A."/>
            <person name="Gueldener U."/>
            <person name="Xu J.-R."/>
            <person name="Trail F."/>
            <person name="Turgeon B.G."/>
            <person name="Di Pietro A."/>
            <person name="Walton J.D."/>
            <person name="Ma L.-J."/>
            <person name="Baker S.E."/>
            <person name="Rep M."/>
            <person name="Adam G."/>
            <person name="Antoniw J."/>
            <person name="Baldwin T."/>
            <person name="Calvo S.E."/>
            <person name="Chang Y.-L."/>
            <person name="DeCaprio D."/>
            <person name="Gale L.R."/>
            <person name="Gnerre S."/>
            <person name="Goswami R.S."/>
            <person name="Hammond-Kosack K."/>
            <person name="Harris L.J."/>
            <person name="Hilburn K."/>
            <person name="Kennell J.C."/>
            <person name="Kroken S."/>
            <person name="Magnuson J.K."/>
            <person name="Mannhaupt G."/>
            <person name="Mauceli E.W."/>
            <person name="Mewes H.-W."/>
            <person name="Mitterbauer R."/>
            <person name="Muehlbauer G."/>
            <person name="Muensterkoetter M."/>
            <person name="Nelson D."/>
            <person name="O'Donnell K."/>
            <person name="Ouellet T."/>
            <person name="Qi W."/>
            <person name="Quesneville H."/>
            <person name="Roncero M.I.G."/>
            <person name="Seong K.-Y."/>
            <person name="Tetko I.V."/>
            <person name="Urban M."/>
            <person name="Waalwijk C."/>
            <person name="Ward T.J."/>
            <person name="Yao J."/>
            <person name="Birren B.W."/>
            <person name="Kistler H.C."/>
        </authorList>
    </citation>
    <scope>NUCLEOTIDE SEQUENCE [LARGE SCALE GENOMIC DNA]</scope>
    <source>
        <strain evidence="3">ATCC MYA-4620 / CBS 123657 / FGSC 9075 / NRRL 31084 / PH-1</strain>
        <strain evidence="2">PH-1 / ATCC MYA-4620 / FGSC 9075 / NRRL 31084</strain>
    </source>
</reference>
<keyword evidence="3" id="KW-1185">Reference proteome</keyword>
<dbReference type="VEuPathDB" id="FungiDB:FGRAMPH1_01G07255"/>
<accession>I1SA20</accession>
<dbReference type="HOGENOM" id="CLU_3410680_0_0_1"/>
<evidence type="ECO:0000313" key="1">
    <source>
        <dbReference type="EMBL" id="CEF75432.1"/>
    </source>
</evidence>